<reference evidence="2" key="1">
    <citation type="journal article" date="2014" name="Genome Announc.">
        <title>Draft Genome Sequence of Lactobacillus oryzae Strain SG293T.</title>
        <authorList>
            <person name="Tanizawa Y."/>
            <person name="Fujisawa T."/>
            <person name="Mochizuki T."/>
            <person name="Kaminuma E."/>
            <person name="Nakamura Y."/>
            <person name="Tohno M."/>
        </authorList>
    </citation>
    <scope>NUCLEOTIDE SEQUENCE [LARGE SCALE GENOMIC DNA]</scope>
    <source>
        <strain evidence="2">SG293</strain>
    </source>
</reference>
<evidence type="ECO:0000259" key="1">
    <source>
        <dbReference type="Pfam" id="PF13454"/>
    </source>
</evidence>
<gene>
    <name evidence="2" type="ORF">LOSG293_230020</name>
</gene>
<dbReference type="RefSeq" id="WP_034528524.1">
    <property type="nucleotide sequence ID" value="NZ_BBJM01000023.1"/>
</dbReference>
<dbReference type="SUPFAM" id="SSF51905">
    <property type="entry name" value="FAD/NAD(P)-binding domain"/>
    <property type="match status" value="1"/>
</dbReference>
<dbReference type="InterPro" id="IPR036188">
    <property type="entry name" value="FAD/NAD-bd_sf"/>
</dbReference>
<dbReference type="Proteomes" id="UP000028700">
    <property type="component" value="Unassembled WGS sequence"/>
</dbReference>
<sequence>MNSVLIGAGPRGLVAAERLIEHQNATKKFKQLNIKLVDPFGIGGRVWQTNQSHELIMNTNPNYVTVFTDDKVQIDGPIVAGPNLFQWLQTEAIDYIEQRNFTMKAQFLAEIEALKPTEYASRGLFGVYLNWFYDYLQTRLTEGTTLEVVEEEALSVTPVVGTDQYVVKTSNYALTADNVVMALGHFENKPTPEQVTLRRFALDHDVTYVYPMQPQEYALKELPAGKPMIIRGLGLSFIDAMAMLTIGRGGKFTRDVDGYLRYEPSGKEPKIIAGSRIGVPLRSKGTNQKTDGELVPSRFFTTDWFNQHDGEGQLDGATFVQMMHHEVEYVYYEHLLAEKYPDIDATAFLHDFVQNPEETVAKSAIDSADYYNWDRLMHPANYISDLDKSDVMADFLKYDIDEAKKGTKTGPLTSSFEVFRDTRDVYRRIATQNLLSPDDYRRDFLGTFNYQNSHLAVGPPEIRIEQLRALITAGVVQLLGPQMVVDTDEETGKFVTWSATLPDQKHESTYLLEGRLPSIKVSESQNPLIQQMLRDELAQPHEMKLANGESFRTGAMDVDVQTEQLLVNGQANQHLFFWGVPTEGKHWFTTASPRPYTNDVTFRLGDGIVDQIFETK</sequence>
<name>A0A081BJN6_9LACO</name>
<dbReference type="Pfam" id="PF13454">
    <property type="entry name" value="NAD_binding_9"/>
    <property type="match status" value="1"/>
</dbReference>
<accession>A0A081BJN6</accession>
<dbReference type="InterPro" id="IPR052189">
    <property type="entry name" value="L-asp_N-monooxygenase_NS-form"/>
</dbReference>
<protein>
    <submittedName>
        <fullName evidence="2">FAD(NAD)-dependent oxidoreductase</fullName>
    </submittedName>
</protein>
<dbReference type="EMBL" id="BBJM01000023">
    <property type="protein sequence ID" value="GAK48254.1"/>
    <property type="molecule type" value="Genomic_DNA"/>
</dbReference>
<organism evidence="2 3">
    <name type="scientific">Secundilactobacillus oryzae JCM 18671</name>
    <dbReference type="NCBI Taxonomy" id="1291743"/>
    <lineage>
        <taxon>Bacteria</taxon>
        <taxon>Bacillati</taxon>
        <taxon>Bacillota</taxon>
        <taxon>Bacilli</taxon>
        <taxon>Lactobacillales</taxon>
        <taxon>Lactobacillaceae</taxon>
        <taxon>Secundilactobacillus</taxon>
    </lineage>
</organism>
<evidence type="ECO:0000313" key="2">
    <source>
        <dbReference type="EMBL" id="GAK48254.1"/>
    </source>
</evidence>
<dbReference type="eggNOG" id="COG4529">
    <property type="taxonomic scope" value="Bacteria"/>
</dbReference>
<dbReference type="AlphaFoldDB" id="A0A081BJN6"/>
<dbReference type="OrthoDB" id="6309046at2"/>
<dbReference type="PANTHER" id="PTHR40254:SF1">
    <property type="entry name" value="BLR0577 PROTEIN"/>
    <property type="match status" value="1"/>
</dbReference>
<keyword evidence="3" id="KW-1185">Reference proteome</keyword>
<feature type="domain" description="FAD-dependent urate hydroxylase HpyO/Asp monooxygenase CreE-like FAD/NAD(P)-binding" evidence="1">
    <location>
        <begin position="4"/>
        <end position="186"/>
    </location>
</feature>
<evidence type="ECO:0000313" key="3">
    <source>
        <dbReference type="Proteomes" id="UP000028700"/>
    </source>
</evidence>
<proteinExistence type="predicted"/>
<dbReference type="InterPro" id="IPR038732">
    <property type="entry name" value="HpyO/CreE_NAD-binding"/>
</dbReference>
<dbReference type="STRING" id="1291743.LOSG293_230020"/>
<dbReference type="PANTHER" id="PTHR40254">
    <property type="entry name" value="BLR0577 PROTEIN"/>
    <property type="match status" value="1"/>
</dbReference>
<comment type="caution">
    <text evidence="2">The sequence shown here is derived from an EMBL/GenBank/DDBJ whole genome shotgun (WGS) entry which is preliminary data.</text>
</comment>